<sequence>MTGTAGELRIVELRQYTLRPGRRDELIGLFEREFVESQEEAGIRLLGLFRDLERPDRFVWLRGFPDMEARAESLAAFYERHEAWKRHGPAANATMIDSDDVLLLRPVTGDLAREGARPSGDGEGDGDGVIGLTVNGFRDAEELDTHVRAFTPRTGAPRTGTPPLATLRTEPAANSYPRLPVREGEHVFVRLARYPDEAACRAHGPTLVLAPTARSALR</sequence>
<comment type="caution">
    <text evidence="2">The sequence shown here is derived from an EMBL/GenBank/DDBJ whole genome shotgun (WGS) entry which is preliminary data.</text>
</comment>
<proteinExistence type="predicted"/>
<accession>A0ABN2VG49</accession>
<reference evidence="2 3" key="1">
    <citation type="journal article" date="2019" name="Int. J. Syst. Evol. Microbiol.">
        <title>The Global Catalogue of Microorganisms (GCM) 10K type strain sequencing project: providing services to taxonomists for standard genome sequencing and annotation.</title>
        <authorList>
            <consortium name="The Broad Institute Genomics Platform"/>
            <consortium name="The Broad Institute Genome Sequencing Center for Infectious Disease"/>
            <person name="Wu L."/>
            <person name="Ma J."/>
        </authorList>
    </citation>
    <scope>NUCLEOTIDE SEQUENCE [LARGE SCALE GENOMIC DNA]</scope>
    <source>
        <strain evidence="2 3">JCM 15478</strain>
    </source>
</reference>
<dbReference type="InterPro" id="IPR011008">
    <property type="entry name" value="Dimeric_a/b-barrel"/>
</dbReference>
<dbReference type="Pfam" id="PF07978">
    <property type="entry name" value="NIPSNAP"/>
    <property type="match status" value="1"/>
</dbReference>
<dbReference type="SUPFAM" id="SSF54909">
    <property type="entry name" value="Dimeric alpha+beta barrel"/>
    <property type="match status" value="1"/>
</dbReference>
<dbReference type="Gene3D" id="3.30.70.100">
    <property type="match status" value="1"/>
</dbReference>
<dbReference type="InterPro" id="IPR012577">
    <property type="entry name" value="NIPSNAP"/>
</dbReference>
<dbReference type="RefSeq" id="WP_344523141.1">
    <property type="nucleotide sequence ID" value="NZ_BAAAPE010000001.1"/>
</dbReference>
<protein>
    <submittedName>
        <fullName evidence="2">NIPSNAP family protein</fullName>
    </submittedName>
</protein>
<feature type="domain" description="NIPSNAP" evidence="1">
    <location>
        <begin position="11"/>
        <end position="107"/>
    </location>
</feature>
<dbReference type="Proteomes" id="UP001500016">
    <property type="component" value="Unassembled WGS sequence"/>
</dbReference>
<name>A0ABN2VG49_9ACTN</name>
<organism evidence="2 3">
    <name type="scientific">Streptomyces albiaxialis</name>
    <dbReference type="NCBI Taxonomy" id="329523"/>
    <lineage>
        <taxon>Bacteria</taxon>
        <taxon>Bacillati</taxon>
        <taxon>Actinomycetota</taxon>
        <taxon>Actinomycetes</taxon>
        <taxon>Kitasatosporales</taxon>
        <taxon>Streptomycetaceae</taxon>
        <taxon>Streptomyces</taxon>
    </lineage>
</organism>
<evidence type="ECO:0000259" key="1">
    <source>
        <dbReference type="Pfam" id="PF07978"/>
    </source>
</evidence>
<keyword evidence="3" id="KW-1185">Reference proteome</keyword>
<dbReference type="EMBL" id="BAAAPE010000001">
    <property type="protein sequence ID" value="GAA2061148.1"/>
    <property type="molecule type" value="Genomic_DNA"/>
</dbReference>
<evidence type="ECO:0000313" key="3">
    <source>
        <dbReference type="Proteomes" id="UP001500016"/>
    </source>
</evidence>
<gene>
    <name evidence="2" type="ORF">GCM10009801_03240</name>
</gene>
<evidence type="ECO:0000313" key="2">
    <source>
        <dbReference type="EMBL" id="GAA2061148.1"/>
    </source>
</evidence>